<sequence>MVVKPAIIEDHRRALPECRSEDEKMDIKSRGWRECSEEVKIKEEEAAKEQKILLEELEEPKEEKLKRQKSGQNI</sequence>
<organism evidence="1 2">
    <name type="scientific">Rhamnella rubrinervis</name>
    <dbReference type="NCBI Taxonomy" id="2594499"/>
    <lineage>
        <taxon>Eukaryota</taxon>
        <taxon>Viridiplantae</taxon>
        <taxon>Streptophyta</taxon>
        <taxon>Embryophyta</taxon>
        <taxon>Tracheophyta</taxon>
        <taxon>Spermatophyta</taxon>
        <taxon>Magnoliopsida</taxon>
        <taxon>eudicotyledons</taxon>
        <taxon>Gunneridae</taxon>
        <taxon>Pentapetalae</taxon>
        <taxon>rosids</taxon>
        <taxon>fabids</taxon>
        <taxon>Rosales</taxon>
        <taxon>Rhamnaceae</taxon>
        <taxon>rhamnoid group</taxon>
        <taxon>Rhamneae</taxon>
        <taxon>Rhamnella</taxon>
    </lineage>
</organism>
<dbReference type="EMBL" id="VOIH02000006">
    <property type="protein sequence ID" value="KAF3444582.1"/>
    <property type="molecule type" value="Genomic_DNA"/>
</dbReference>
<reference evidence="1" key="1">
    <citation type="submission" date="2020-03" db="EMBL/GenBank/DDBJ databases">
        <title>A high-quality chromosome-level genome assembly of a woody plant with both climbing and erect habits, Rhamnella rubrinervis.</title>
        <authorList>
            <person name="Lu Z."/>
            <person name="Yang Y."/>
            <person name="Zhu X."/>
            <person name="Sun Y."/>
        </authorList>
    </citation>
    <scope>NUCLEOTIDE SEQUENCE</scope>
    <source>
        <strain evidence="1">BYM</strain>
        <tissue evidence="1">Leaf</tissue>
    </source>
</reference>
<proteinExistence type="predicted"/>
<accession>A0A8K0H2M9</accession>
<protein>
    <submittedName>
        <fullName evidence="1">Uncharacterized protein</fullName>
    </submittedName>
</protein>
<dbReference type="Proteomes" id="UP000796880">
    <property type="component" value="Unassembled WGS sequence"/>
</dbReference>
<gene>
    <name evidence="1" type="ORF">FNV43_RR14274</name>
</gene>
<keyword evidence="2" id="KW-1185">Reference proteome</keyword>
<evidence type="ECO:0000313" key="2">
    <source>
        <dbReference type="Proteomes" id="UP000796880"/>
    </source>
</evidence>
<evidence type="ECO:0000313" key="1">
    <source>
        <dbReference type="EMBL" id="KAF3444582.1"/>
    </source>
</evidence>
<dbReference type="AlphaFoldDB" id="A0A8K0H2M9"/>
<name>A0A8K0H2M9_9ROSA</name>
<comment type="caution">
    <text evidence="1">The sequence shown here is derived from an EMBL/GenBank/DDBJ whole genome shotgun (WGS) entry which is preliminary data.</text>
</comment>